<dbReference type="Proteomes" id="UP000186895">
    <property type="component" value="Unassembled WGS sequence"/>
</dbReference>
<comment type="catalytic activity">
    <reaction evidence="8">
        <text>apo-[ACP] + CoA = holo-[ACP] + adenosine 3',5'-bisphosphate + H(+)</text>
        <dbReference type="Rhea" id="RHEA:12068"/>
        <dbReference type="Rhea" id="RHEA-COMP:9685"/>
        <dbReference type="Rhea" id="RHEA-COMP:9690"/>
        <dbReference type="ChEBI" id="CHEBI:15378"/>
        <dbReference type="ChEBI" id="CHEBI:29999"/>
        <dbReference type="ChEBI" id="CHEBI:57287"/>
        <dbReference type="ChEBI" id="CHEBI:58343"/>
        <dbReference type="ChEBI" id="CHEBI:64479"/>
        <dbReference type="EC" id="2.7.8.7"/>
    </reaction>
</comment>
<dbReference type="InterPro" id="IPR008278">
    <property type="entry name" value="4-PPantetheinyl_Trfase_dom"/>
</dbReference>
<dbReference type="NCBIfam" id="TIGR00556">
    <property type="entry name" value="pantethn_trn"/>
    <property type="match status" value="1"/>
</dbReference>
<comment type="subcellular location">
    <subcellularLocation>
        <location evidence="8">Cytoplasm</location>
    </subcellularLocation>
</comment>
<comment type="similarity">
    <text evidence="8">Belongs to the P-Pant transferase superfamily. AcpS family.</text>
</comment>
<feature type="binding site" evidence="8">
    <location>
        <position position="8"/>
    </location>
    <ligand>
        <name>Mg(2+)</name>
        <dbReference type="ChEBI" id="CHEBI:18420"/>
    </ligand>
</feature>
<dbReference type="InterPro" id="IPR004568">
    <property type="entry name" value="Ppantetheine-prot_Trfase_dom"/>
</dbReference>
<dbReference type="AlphaFoldDB" id="A0A1N6SLF6"/>
<dbReference type="Pfam" id="PF01648">
    <property type="entry name" value="ACPS"/>
    <property type="match status" value="1"/>
</dbReference>
<evidence type="ECO:0000256" key="8">
    <source>
        <dbReference type="HAMAP-Rule" id="MF_00101"/>
    </source>
</evidence>
<evidence type="ECO:0000259" key="9">
    <source>
        <dbReference type="Pfam" id="PF01648"/>
    </source>
</evidence>
<dbReference type="Gene3D" id="3.90.470.20">
    <property type="entry name" value="4'-phosphopantetheinyl transferase domain"/>
    <property type="match status" value="1"/>
</dbReference>
<dbReference type="EC" id="2.7.8.7" evidence="8"/>
<evidence type="ECO:0000313" key="10">
    <source>
        <dbReference type="EMBL" id="SIQ41911.1"/>
    </source>
</evidence>
<protein>
    <recommendedName>
        <fullName evidence="8">Holo-[acyl-carrier-protein] synthase</fullName>
        <shortName evidence="8">Holo-ACP synthase</shortName>
        <ecNumber evidence="8">2.7.8.7</ecNumber>
    </recommendedName>
    <alternativeName>
        <fullName evidence="8">4'-phosphopantetheinyl transferase AcpS</fullName>
    </alternativeName>
</protein>
<evidence type="ECO:0000256" key="1">
    <source>
        <dbReference type="ARBA" id="ARBA00022516"/>
    </source>
</evidence>
<keyword evidence="11" id="KW-1185">Reference proteome</keyword>
<dbReference type="NCBIfam" id="TIGR00516">
    <property type="entry name" value="acpS"/>
    <property type="match status" value="1"/>
</dbReference>
<dbReference type="GO" id="GO:0005737">
    <property type="term" value="C:cytoplasm"/>
    <property type="evidence" value="ECO:0007669"/>
    <property type="project" value="UniProtKB-SubCell"/>
</dbReference>
<feature type="binding site" evidence="8">
    <location>
        <position position="56"/>
    </location>
    <ligand>
        <name>Mg(2+)</name>
        <dbReference type="ChEBI" id="CHEBI:18420"/>
    </ligand>
</feature>
<comment type="cofactor">
    <cofactor evidence="8">
        <name>Mg(2+)</name>
        <dbReference type="ChEBI" id="CHEBI:18420"/>
    </cofactor>
</comment>
<dbReference type="GO" id="GO:0006633">
    <property type="term" value="P:fatty acid biosynthetic process"/>
    <property type="evidence" value="ECO:0007669"/>
    <property type="project" value="UniProtKB-UniRule"/>
</dbReference>
<evidence type="ECO:0000256" key="7">
    <source>
        <dbReference type="ARBA" id="ARBA00023160"/>
    </source>
</evidence>
<accession>A0A1N6SLF6</accession>
<dbReference type="EMBL" id="FTMN01000004">
    <property type="protein sequence ID" value="SIQ41911.1"/>
    <property type="molecule type" value="Genomic_DNA"/>
</dbReference>
<name>A0A1N6SLF6_9GAMM</name>
<dbReference type="GO" id="GO:0000287">
    <property type="term" value="F:magnesium ion binding"/>
    <property type="evidence" value="ECO:0007669"/>
    <property type="project" value="UniProtKB-UniRule"/>
</dbReference>
<keyword evidence="2 8" id="KW-0808">Transferase</keyword>
<organism evidence="10 11">
    <name type="scientific">Marinobacterium stanieri</name>
    <dbReference type="NCBI Taxonomy" id="49186"/>
    <lineage>
        <taxon>Bacteria</taxon>
        <taxon>Pseudomonadati</taxon>
        <taxon>Pseudomonadota</taxon>
        <taxon>Gammaproteobacteria</taxon>
        <taxon>Oceanospirillales</taxon>
        <taxon>Oceanospirillaceae</taxon>
        <taxon>Marinobacterium</taxon>
    </lineage>
</organism>
<dbReference type="eggNOG" id="COG0736">
    <property type="taxonomic scope" value="Bacteria"/>
</dbReference>
<dbReference type="HAMAP" id="MF_00101">
    <property type="entry name" value="AcpS"/>
    <property type="match status" value="1"/>
</dbReference>
<reference evidence="10 11" key="1">
    <citation type="submission" date="2017-01" db="EMBL/GenBank/DDBJ databases">
        <authorList>
            <person name="Mah S.A."/>
            <person name="Swanson W.J."/>
            <person name="Moy G.W."/>
            <person name="Vacquier V.D."/>
        </authorList>
    </citation>
    <scope>NUCLEOTIDE SEQUENCE [LARGE SCALE GENOMIC DNA]</scope>
    <source>
        <strain evidence="10 11">DSM 7027</strain>
    </source>
</reference>
<dbReference type="NCBIfam" id="NF000832">
    <property type="entry name" value="PRK00070.3-2"/>
    <property type="match status" value="1"/>
</dbReference>
<dbReference type="GO" id="GO:0008897">
    <property type="term" value="F:holo-[acyl-carrier-protein] synthase activity"/>
    <property type="evidence" value="ECO:0007669"/>
    <property type="project" value="UniProtKB-UniRule"/>
</dbReference>
<feature type="domain" description="4'-phosphopantetheinyl transferase" evidence="9">
    <location>
        <begin position="4"/>
        <end position="119"/>
    </location>
</feature>
<keyword evidence="7 8" id="KW-0275">Fatty acid biosynthesis</keyword>
<dbReference type="RefSeq" id="WP_076462894.1">
    <property type="nucleotide sequence ID" value="NZ_FTMN01000004.1"/>
</dbReference>
<evidence type="ECO:0000256" key="6">
    <source>
        <dbReference type="ARBA" id="ARBA00023098"/>
    </source>
</evidence>
<evidence type="ECO:0000256" key="5">
    <source>
        <dbReference type="ARBA" id="ARBA00022842"/>
    </source>
</evidence>
<keyword evidence="4 8" id="KW-0276">Fatty acid metabolism</keyword>
<evidence type="ECO:0000313" key="11">
    <source>
        <dbReference type="Proteomes" id="UP000186895"/>
    </source>
</evidence>
<evidence type="ECO:0000256" key="2">
    <source>
        <dbReference type="ARBA" id="ARBA00022679"/>
    </source>
</evidence>
<dbReference type="InterPro" id="IPR037143">
    <property type="entry name" value="4-PPantetheinyl_Trfase_dom_sf"/>
</dbReference>
<keyword evidence="3 8" id="KW-0479">Metal-binding</keyword>
<dbReference type="STRING" id="49186.SAMN05421647_104340"/>
<comment type="function">
    <text evidence="8">Transfers the 4'-phosphopantetheine moiety from coenzyme A to a Ser of acyl-carrier-protein.</text>
</comment>
<evidence type="ECO:0000256" key="3">
    <source>
        <dbReference type="ARBA" id="ARBA00022723"/>
    </source>
</evidence>
<dbReference type="SUPFAM" id="SSF56214">
    <property type="entry name" value="4'-phosphopantetheinyl transferase"/>
    <property type="match status" value="1"/>
</dbReference>
<keyword evidence="5 8" id="KW-0460">Magnesium</keyword>
<keyword evidence="6 8" id="KW-0443">Lipid metabolism</keyword>
<evidence type="ECO:0000256" key="4">
    <source>
        <dbReference type="ARBA" id="ARBA00022832"/>
    </source>
</evidence>
<keyword evidence="1 8" id="KW-0444">Lipid biosynthesis</keyword>
<gene>
    <name evidence="8" type="primary">acpS</name>
    <name evidence="10" type="ORF">SAMN05421647_104340</name>
</gene>
<proteinExistence type="inferred from homology"/>
<keyword evidence="8" id="KW-0963">Cytoplasm</keyword>
<sequence>MIIGIGTDLLQIERMQAALKRTPRLSERILTPAERERFATSADPARFLAKRFAAKEAAAKALGTGIGRGVSWQHLEVGHDENGRPVLRVTAGAQVIAERQGISHWHLSYTDERDYVSAFVIAEQR</sequence>
<dbReference type="InterPro" id="IPR002582">
    <property type="entry name" value="ACPS"/>
</dbReference>